<sequence length="148" mass="16610">MPPGHIPGADAMAAAARNEATMMFEMLMSAFLIALPVPGDADELDDEFTAEPGESAAPGDEFTEETQPAATYECVVPDESGAETYWETGGEVRIYCLAYCEGFSDYRRAWRRPVNPVDKPDGWCRSKAKKYCHRYNLDYYDSCYGERY</sequence>
<evidence type="ECO:0000256" key="1">
    <source>
        <dbReference type="SAM" id="MobiDB-lite"/>
    </source>
</evidence>
<protein>
    <submittedName>
        <fullName evidence="2">Uncharacterized protein</fullName>
    </submittedName>
</protein>
<feature type="region of interest" description="Disordered" evidence="1">
    <location>
        <begin position="42"/>
        <end position="64"/>
    </location>
</feature>
<organism evidence="2 3">
    <name type="scientific">Nannocystis exedens</name>
    <dbReference type="NCBI Taxonomy" id="54"/>
    <lineage>
        <taxon>Bacteria</taxon>
        <taxon>Pseudomonadati</taxon>
        <taxon>Myxococcota</taxon>
        <taxon>Polyangia</taxon>
        <taxon>Nannocystales</taxon>
        <taxon>Nannocystaceae</taxon>
        <taxon>Nannocystis</taxon>
    </lineage>
</organism>
<gene>
    <name evidence="2" type="ORF">SAMN02745121_02352</name>
</gene>
<evidence type="ECO:0000313" key="3">
    <source>
        <dbReference type="Proteomes" id="UP000199400"/>
    </source>
</evidence>
<keyword evidence="3" id="KW-1185">Reference proteome</keyword>
<proteinExistence type="predicted"/>
<reference evidence="3" key="1">
    <citation type="submission" date="2016-10" db="EMBL/GenBank/DDBJ databases">
        <authorList>
            <person name="Varghese N."/>
            <person name="Submissions S."/>
        </authorList>
    </citation>
    <scope>NUCLEOTIDE SEQUENCE [LARGE SCALE GENOMIC DNA]</scope>
    <source>
        <strain evidence="3">ATCC 25963</strain>
    </source>
</reference>
<name>A0A1I1WHI2_9BACT</name>
<evidence type="ECO:0000313" key="2">
    <source>
        <dbReference type="EMBL" id="SFD94451.1"/>
    </source>
</evidence>
<dbReference type="EMBL" id="FOMX01000006">
    <property type="protein sequence ID" value="SFD94451.1"/>
    <property type="molecule type" value="Genomic_DNA"/>
</dbReference>
<accession>A0A1I1WHI2</accession>
<dbReference type="AlphaFoldDB" id="A0A1I1WHI2"/>
<dbReference type="Proteomes" id="UP000199400">
    <property type="component" value="Unassembled WGS sequence"/>
</dbReference>